<name>A0A4Y2WAC8_ARAVE</name>
<evidence type="ECO:0000313" key="1">
    <source>
        <dbReference type="EMBL" id="GBO33130.1"/>
    </source>
</evidence>
<proteinExistence type="predicted"/>
<reference evidence="1 2" key="1">
    <citation type="journal article" date="2019" name="Sci. Rep.">
        <title>Orb-weaving spider Araneus ventricosus genome elucidates the spidroin gene catalogue.</title>
        <authorList>
            <person name="Kono N."/>
            <person name="Nakamura H."/>
            <person name="Ohtoshi R."/>
            <person name="Moran D.A.P."/>
            <person name="Shinohara A."/>
            <person name="Yoshida Y."/>
            <person name="Fujiwara M."/>
            <person name="Mori M."/>
            <person name="Tomita M."/>
            <person name="Arakawa K."/>
        </authorList>
    </citation>
    <scope>NUCLEOTIDE SEQUENCE [LARGE SCALE GENOMIC DNA]</scope>
</reference>
<dbReference type="Proteomes" id="UP000499080">
    <property type="component" value="Unassembled WGS sequence"/>
</dbReference>
<protein>
    <submittedName>
        <fullName evidence="1">Uncharacterized protein</fullName>
    </submittedName>
</protein>
<accession>A0A4Y2WAC8</accession>
<evidence type="ECO:0000313" key="2">
    <source>
        <dbReference type="Proteomes" id="UP000499080"/>
    </source>
</evidence>
<sequence length="94" mass="10363">EKSNACRNSVPKGFHLHHTLCSGEVPCGLDDKIQSIPEQWTHQVRRHELTSDDFMHSVHWQANEGSIKGSGVTSSGSGQGLATLCDNKMKLQHI</sequence>
<organism evidence="1 2">
    <name type="scientific">Araneus ventricosus</name>
    <name type="common">Orbweaver spider</name>
    <name type="synonym">Epeira ventricosa</name>
    <dbReference type="NCBI Taxonomy" id="182803"/>
    <lineage>
        <taxon>Eukaryota</taxon>
        <taxon>Metazoa</taxon>
        <taxon>Ecdysozoa</taxon>
        <taxon>Arthropoda</taxon>
        <taxon>Chelicerata</taxon>
        <taxon>Arachnida</taxon>
        <taxon>Araneae</taxon>
        <taxon>Araneomorphae</taxon>
        <taxon>Entelegynae</taxon>
        <taxon>Araneoidea</taxon>
        <taxon>Araneidae</taxon>
        <taxon>Araneus</taxon>
    </lineage>
</organism>
<keyword evidence="2" id="KW-1185">Reference proteome</keyword>
<dbReference type="EMBL" id="BGPR01056656">
    <property type="protein sequence ID" value="GBO33130.1"/>
    <property type="molecule type" value="Genomic_DNA"/>
</dbReference>
<dbReference type="AlphaFoldDB" id="A0A4Y2WAC8"/>
<gene>
    <name evidence="1" type="ORF">AVEN_53763_1</name>
</gene>
<feature type="non-terminal residue" evidence="1">
    <location>
        <position position="1"/>
    </location>
</feature>
<comment type="caution">
    <text evidence="1">The sequence shown here is derived from an EMBL/GenBank/DDBJ whole genome shotgun (WGS) entry which is preliminary data.</text>
</comment>